<dbReference type="EMBL" id="AMZH03012596">
    <property type="protein sequence ID" value="RRT50732.1"/>
    <property type="molecule type" value="Genomic_DNA"/>
</dbReference>
<comment type="caution">
    <text evidence="1">The sequence shown here is derived from an EMBL/GenBank/DDBJ whole genome shotgun (WGS) entry which is preliminary data.</text>
</comment>
<evidence type="ECO:0000313" key="1">
    <source>
        <dbReference type="EMBL" id="RRT50732.1"/>
    </source>
</evidence>
<dbReference type="Proteomes" id="UP000287651">
    <property type="component" value="Unassembled WGS sequence"/>
</dbReference>
<protein>
    <submittedName>
        <fullName evidence="1">Uncharacterized protein</fullName>
    </submittedName>
</protein>
<dbReference type="AlphaFoldDB" id="A0A426YG43"/>
<evidence type="ECO:0000313" key="2">
    <source>
        <dbReference type="Proteomes" id="UP000287651"/>
    </source>
</evidence>
<organism evidence="1 2">
    <name type="scientific">Ensete ventricosum</name>
    <name type="common">Abyssinian banana</name>
    <name type="synonym">Musa ensete</name>
    <dbReference type="NCBI Taxonomy" id="4639"/>
    <lineage>
        <taxon>Eukaryota</taxon>
        <taxon>Viridiplantae</taxon>
        <taxon>Streptophyta</taxon>
        <taxon>Embryophyta</taxon>
        <taxon>Tracheophyta</taxon>
        <taxon>Spermatophyta</taxon>
        <taxon>Magnoliopsida</taxon>
        <taxon>Liliopsida</taxon>
        <taxon>Zingiberales</taxon>
        <taxon>Musaceae</taxon>
        <taxon>Ensete</taxon>
    </lineage>
</organism>
<reference evidence="1 2" key="1">
    <citation type="journal article" date="2014" name="Agronomy (Basel)">
        <title>A Draft Genome Sequence for Ensete ventricosum, the Drought-Tolerant Tree Against Hunger.</title>
        <authorList>
            <person name="Harrison J."/>
            <person name="Moore K.A."/>
            <person name="Paszkiewicz K."/>
            <person name="Jones T."/>
            <person name="Grant M."/>
            <person name="Ambacheew D."/>
            <person name="Muzemil S."/>
            <person name="Studholme D.J."/>
        </authorList>
    </citation>
    <scope>NUCLEOTIDE SEQUENCE [LARGE SCALE GENOMIC DNA]</scope>
</reference>
<accession>A0A426YG43</accession>
<name>A0A426YG43_ENSVE</name>
<proteinExistence type="predicted"/>
<gene>
    <name evidence="1" type="ORF">B296_00026706</name>
</gene>
<sequence length="81" mass="8760">MQRELVESLSGVRQKVVGSSLGVRRKYARSSLEIYWEFAGRQWYCLCLETWALFGGGTAGAVSGTAGAVSSIVVPQDFGEV</sequence>